<accession>A0ABQ0URF8</accession>
<evidence type="ECO:0000259" key="1">
    <source>
        <dbReference type="Pfam" id="PF09509"/>
    </source>
</evidence>
<comment type="caution">
    <text evidence="2">The sequence shown here is derived from an EMBL/GenBank/DDBJ whole genome shotgun (WGS) entry which is preliminary data.</text>
</comment>
<gene>
    <name evidence="2" type="ORF">FFA01_23660</name>
</gene>
<protein>
    <recommendedName>
        <fullName evidence="1">Conserved hypothetical protein CHP02391 domain-containing protein</fullName>
    </recommendedName>
</protein>
<dbReference type="Pfam" id="PF09509">
    <property type="entry name" value="Hypoth_Ymh"/>
    <property type="match status" value="1"/>
</dbReference>
<dbReference type="InterPro" id="IPR012654">
    <property type="entry name" value="CHP02391"/>
</dbReference>
<feature type="domain" description="Conserved hypothetical protein CHP02391" evidence="1">
    <location>
        <begin position="153"/>
        <end position="273"/>
    </location>
</feature>
<dbReference type="Proteomes" id="UP000321154">
    <property type="component" value="Unassembled WGS sequence"/>
</dbReference>
<name>A0ABQ0URF8_9MICO</name>
<reference evidence="2 3" key="1">
    <citation type="submission" date="2019-07" db="EMBL/GenBank/DDBJ databases">
        <title>Whole genome shotgun sequence of Frigoribacterium faeni NBRC 103066.</title>
        <authorList>
            <person name="Hosoyama A."/>
            <person name="Uohara A."/>
            <person name="Ohji S."/>
            <person name="Ichikawa N."/>
        </authorList>
    </citation>
    <scope>NUCLEOTIDE SEQUENCE [LARGE SCALE GENOMIC DNA]</scope>
    <source>
        <strain evidence="2 3">NBRC 103066</strain>
    </source>
</reference>
<evidence type="ECO:0000313" key="2">
    <source>
        <dbReference type="EMBL" id="GEK84057.1"/>
    </source>
</evidence>
<keyword evidence="3" id="KW-1185">Reference proteome</keyword>
<proteinExistence type="predicted"/>
<evidence type="ECO:0000313" key="3">
    <source>
        <dbReference type="Proteomes" id="UP000321154"/>
    </source>
</evidence>
<sequence>MIAVWDTQGMDPRTSTDYLDFLSERLREFIGAFDEFMTHHVENVGPGSFTRGLAPAVFPKEGANEDRVRVLTAKLNRLAGSLMDLSSVTGVRMMVEGRGVIDPFVNWERITEPKPVLEASTVRGCCLQAAGRLEGLRARADALSSPTIQPSLLHPLVWSTAQRLWNDGHLRQAVSAAAEAVSGQMKELTNRHDASDTSLWQQAFAQDAPRPDKLRLRWRGDQANQDVKTMQDGLRQFAPGVNMVIRNPATHADEPLSEQAALERLATLSVLAHFVDQCEVGRPAE</sequence>
<organism evidence="2 3">
    <name type="scientific">Frigoribacterium faeni</name>
    <dbReference type="NCBI Taxonomy" id="145483"/>
    <lineage>
        <taxon>Bacteria</taxon>
        <taxon>Bacillati</taxon>
        <taxon>Actinomycetota</taxon>
        <taxon>Actinomycetes</taxon>
        <taxon>Micrococcales</taxon>
        <taxon>Microbacteriaceae</taxon>
        <taxon>Frigoribacterium</taxon>
    </lineage>
</organism>
<dbReference type="EMBL" id="BJUV01000026">
    <property type="protein sequence ID" value="GEK84057.1"/>
    <property type="molecule type" value="Genomic_DNA"/>
</dbReference>